<protein>
    <submittedName>
        <fullName evidence="1">Uncharacterized protein</fullName>
    </submittedName>
</protein>
<dbReference type="EMBL" id="CP022203">
    <property type="protein sequence ID" value="ATB48796.1"/>
    <property type="molecule type" value="Genomic_DNA"/>
</dbReference>
<dbReference type="KEGG" id="mmas:MYMAC_004427"/>
<keyword evidence="2" id="KW-1185">Reference proteome</keyword>
<name>A0A250K0B1_9BACT</name>
<evidence type="ECO:0000313" key="1">
    <source>
        <dbReference type="EMBL" id="ATB48796.1"/>
    </source>
</evidence>
<sequence length="60" mass="6611">MRRCNEVLHSLTGHVGRTQSGRVDSATERSFVEMIVAVAGSYGWLATLKLSFDNVQREGS</sequence>
<dbReference type="Proteomes" id="UP000217343">
    <property type="component" value="Chromosome"/>
</dbReference>
<gene>
    <name evidence="1" type="ORF">MYMAC_004427</name>
</gene>
<proteinExistence type="predicted"/>
<reference evidence="1 2" key="1">
    <citation type="submission" date="2017-06" db="EMBL/GenBank/DDBJ databases">
        <title>Sequencing and comparative analysis of myxobacterial genomes.</title>
        <authorList>
            <person name="Rupp O."/>
            <person name="Goesmann A."/>
            <person name="Sogaard-Andersen L."/>
        </authorList>
    </citation>
    <scope>NUCLEOTIDE SEQUENCE [LARGE SCALE GENOMIC DNA]</scope>
    <source>
        <strain evidence="1 2">DSM 14697</strain>
    </source>
</reference>
<evidence type="ECO:0000313" key="2">
    <source>
        <dbReference type="Proteomes" id="UP000217343"/>
    </source>
</evidence>
<organism evidence="1 2">
    <name type="scientific">Corallococcus macrosporus DSM 14697</name>
    <dbReference type="NCBI Taxonomy" id="1189310"/>
    <lineage>
        <taxon>Bacteria</taxon>
        <taxon>Pseudomonadati</taxon>
        <taxon>Myxococcota</taxon>
        <taxon>Myxococcia</taxon>
        <taxon>Myxococcales</taxon>
        <taxon>Cystobacterineae</taxon>
        <taxon>Myxococcaceae</taxon>
        <taxon>Corallococcus</taxon>
    </lineage>
</organism>
<dbReference type="AlphaFoldDB" id="A0A250K0B1"/>
<accession>A0A250K0B1</accession>